<dbReference type="InterPro" id="IPR036237">
    <property type="entry name" value="Xyl_isomerase-like_sf"/>
</dbReference>
<keyword evidence="3" id="KW-1185">Reference proteome</keyword>
<evidence type="ECO:0000313" key="3">
    <source>
        <dbReference type="Proteomes" id="UP000245946"/>
    </source>
</evidence>
<dbReference type="PANTHER" id="PTHR12110">
    <property type="entry name" value="HYDROXYPYRUVATE ISOMERASE"/>
    <property type="match status" value="1"/>
</dbReference>
<proteinExistence type="predicted"/>
<dbReference type="OrthoDB" id="5360893at2759"/>
<dbReference type="Pfam" id="PF01261">
    <property type="entry name" value="AP_endonuc_2"/>
    <property type="match status" value="1"/>
</dbReference>
<accession>A0A316Z6W0</accession>
<evidence type="ECO:0000313" key="2">
    <source>
        <dbReference type="EMBL" id="PWN97517.1"/>
    </source>
</evidence>
<protein>
    <submittedName>
        <fullName evidence="2">Xylose isomerase-like protein</fullName>
    </submittedName>
</protein>
<sequence>MTRPAFSIFSHSVGANVAGHALPAKLRAIAAAGFDAVEIFSDDLSVFANSAEFASHLDAAAPSPPDSPLARAKLLAGAAASASASSSSTLEPALVYNAYGPCSAAELAREQAAAAYIGSLCASLGLSVLNLQPLRDIEGWVSDADFAAARARVNSRFPIMRALGTSLLLACSNNEGAPRTSGDAEFTARQLATYADDARRFAEECGGEVIRIGYEALAWGAHVDTWTQAYERVRLADRENLGLVLDSFNTLAREYADPCVAGCVASPNALENGALAASLDAISKLPAERIFLLQLGDARPPPAPLAPASEADPRPARLRWSRSHRLFPGEKSRGAFMPLPDFVRAVRKAGFTGAWSIEVFADELSNEDAGVPEEMSRRAFQGLEWLLQETN</sequence>
<dbReference type="GeneID" id="37270058"/>
<dbReference type="Gene3D" id="3.20.20.150">
    <property type="entry name" value="Divalent-metal-dependent TIM barrel enzymes"/>
    <property type="match status" value="1"/>
</dbReference>
<gene>
    <name evidence="2" type="ORF">FA09DRAFT_330214</name>
</gene>
<dbReference type="Proteomes" id="UP000245946">
    <property type="component" value="Unassembled WGS sequence"/>
</dbReference>
<dbReference type="RefSeq" id="XP_025597796.1">
    <property type="nucleotide sequence ID" value="XM_025742514.1"/>
</dbReference>
<reference evidence="2 3" key="1">
    <citation type="journal article" date="2018" name="Mol. Biol. Evol.">
        <title>Broad Genomic Sampling Reveals a Smut Pathogenic Ancestry of the Fungal Clade Ustilaginomycotina.</title>
        <authorList>
            <person name="Kijpornyongpan T."/>
            <person name="Mondo S.J."/>
            <person name="Barry K."/>
            <person name="Sandor L."/>
            <person name="Lee J."/>
            <person name="Lipzen A."/>
            <person name="Pangilinan J."/>
            <person name="LaButti K."/>
            <person name="Hainaut M."/>
            <person name="Henrissat B."/>
            <person name="Grigoriev I.V."/>
            <person name="Spatafora J.W."/>
            <person name="Aime M.C."/>
        </authorList>
    </citation>
    <scope>NUCLEOTIDE SEQUENCE [LARGE SCALE GENOMIC DNA]</scope>
    <source>
        <strain evidence="2 3">MCA 4186</strain>
    </source>
</reference>
<evidence type="ECO:0000259" key="1">
    <source>
        <dbReference type="Pfam" id="PF01261"/>
    </source>
</evidence>
<feature type="domain" description="Xylose isomerase-like TIM barrel" evidence="1">
    <location>
        <begin position="110"/>
        <end position="375"/>
    </location>
</feature>
<dbReference type="STRING" id="58919.A0A316Z6W0"/>
<name>A0A316Z6W0_9BASI</name>
<dbReference type="GO" id="GO:0016853">
    <property type="term" value="F:isomerase activity"/>
    <property type="evidence" value="ECO:0007669"/>
    <property type="project" value="UniProtKB-KW"/>
</dbReference>
<keyword evidence="2" id="KW-0413">Isomerase</keyword>
<dbReference type="PANTHER" id="PTHR12110:SF21">
    <property type="entry name" value="XYLOSE ISOMERASE-LIKE TIM BARREL DOMAIN-CONTAINING PROTEIN"/>
    <property type="match status" value="1"/>
</dbReference>
<dbReference type="SUPFAM" id="SSF51658">
    <property type="entry name" value="Xylose isomerase-like"/>
    <property type="match status" value="1"/>
</dbReference>
<dbReference type="EMBL" id="KZ819294">
    <property type="protein sequence ID" value="PWN97517.1"/>
    <property type="molecule type" value="Genomic_DNA"/>
</dbReference>
<dbReference type="InterPro" id="IPR050312">
    <property type="entry name" value="IolE/XylAMocC-like"/>
</dbReference>
<organism evidence="2 3">
    <name type="scientific">Tilletiopsis washingtonensis</name>
    <dbReference type="NCBI Taxonomy" id="58919"/>
    <lineage>
        <taxon>Eukaryota</taxon>
        <taxon>Fungi</taxon>
        <taxon>Dikarya</taxon>
        <taxon>Basidiomycota</taxon>
        <taxon>Ustilaginomycotina</taxon>
        <taxon>Exobasidiomycetes</taxon>
        <taxon>Entylomatales</taxon>
        <taxon>Entylomatales incertae sedis</taxon>
        <taxon>Tilletiopsis</taxon>
    </lineage>
</organism>
<dbReference type="InterPro" id="IPR013022">
    <property type="entry name" value="Xyl_isomerase-like_TIM-brl"/>
</dbReference>
<dbReference type="AlphaFoldDB" id="A0A316Z6W0"/>